<accession>A0A9P5Y3M3</accession>
<protein>
    <submittedName>
        <fullName evidence="2">Uncharacterized protein</fullName>
    </submittedName>
</protein>
<keyword evidence="3" id="KW-1185">Reference proteome</keyword>
<dbReference type="AlphaFoldDB" id="A0A9P5Y3M3"/>
<dbReference type="EMBL" id="MU150294">
    <property type="protein sequence ID" value="KAF9460696.1"/>
    <property type="molecule type" value="Genomic_DNA"/>
</dbReference>
<evidence type="ECO:0000313" key="3">
    <source>
        <dbReference type="Proteomes" id="UP000807353"/>
    </source>
</evidence>
<proteinExistence type="predicted"/>
<evidence type="ECO:0000313" key="2">
    <source>
        <dbReference type="EMBL" id="KAF9460696.1"/>
    </source>
</evidence>
<comment type="caution">
    <text evidence="2">The sequence shown here is derived from an EMBL/GenBank/DDBJ whole genome shotgun (WGS) entry which is preliminary data.</text>
</comment>
<name>A0A9P5Y3M3_9AGAR</name>
<feature type="compositionally biased region" description="Basic and acidic residues" evidence="1">
    <location>
        <begin position="1"/>
        <end position="13"/>
    </location>
</feature>
<dbReference type="Proteomes" id="UP000807353">
    <property type="component" value="Unassembled WGS sequence"/>
</dbReference>
<dbReference type="OrthoDB" id="28208at2759"/>
<organism evidence="2 3">
    <name type="scientific">Collybia nuda</name>
    <dbReference type="NCBI Taxonomy" id="64659"/>
    <lineage>
        <taxon>Eukaryota</taxon>
        <taxon>Fungi</taxon>
        <taxon>Dikarya</taxon>
        <taxon>Basidiomycota</taxon>
        <taxon>Agaricomycotina</taxon>
        <taxon>Agaricomycetes</taxon>
        <taxon>Agaricomycetidae</taxon>
        <taxon>Agaricales</taxon>
        <taxon>Tricholomatineae</taxon>
        <taxon>Clitocybaceae</taxon>
        <taxon>Collybia</taxon>
    </lineage>
</organism>
<evidence type="ECO:0000256" key="1">
    <source>
        <dbReference type="SAM" id="MobiDB-lite"/>
    </source>
</evidence>
<gene>
    <name evidence="2" type="ORF">BDZ94DRAFT_877757</name>
</gene>
<reference evidence="2" key="1">
    <citation type="submission" date="2020-11" db="EMBL/GenBank/DDBJ databases">
        <authorList>
            <consortium name="DOE Joint Genome Institute"/>
            <person name="Ahrendt S."/>
            <person name="Riley R."/>
            <person name="Andreopoulos W."/>
            <person name="Labutti K."/>
            <person name="Pangilinan J."/>
            <person name="Ruiz-Duenas F.J."/>
            <person name="Barrasa J.M."/>
            <person name="Sanchez-Garcia M."/>
            <person name="Camarero S."/>
            <person name="Miyauchi S."/>
            <person name="Serrano A."/>
            <person name="Linde D."/>
            <person name="Babiker R."/>
            <person name="Drula E."/>
            <person name="Ayuso-Fernandez I."/>
            <person name="Pacheco R."/>
            <person name="Padilla G."/>
            <person name="Ferreira P."/>
            <person name="Barriuso J."/>
            <person name="Kellner H."/>
            <person name="Castanera R."/>
            <person name="Alfaro M."/>
            <person name="Ramirez L."/>
            <person name="Pisabarro A.G."/>
            <person name="Kuo A."/>
            <person name="Tritt A."/>
            <person name="Lipzen A."/>
            <person name="He G."/>
            <person name="Yan M."/>
            <person name="Ng V."/>
            <person name="Cullen D."/>
            <person name="Martin F."/>
            <person name="Rosso M.-N."/>
            <person name="Henrissat B."/>
            <person name="Hibbett D."/>
            <person name="Martinez A.T."/>
            <person name="Grigoriev I.V."/>
        </authorList>
    </citation>
    <scope>NUCLEOTIDE SEQUENCE</scope>
    <source>
        <strain evidence="2">CBS 247.69</strain>
    </source>
</reference>
<feature type="region of interest" description="Disordered" evidence="1">
    <location>
        <begin position="1"/>
        <end position="27"/>
    </location>
</feature>
<sequence>MFAKSIRRDRDASTEVEYTEPLLGSQHNSPIDRTLFAVEDSDDEAEGTALNTAKPDTHDHVRFQEDVQVIGPPLRSTLASREAGEYVPSFSFPELVVWEVLTFLICYQSMSWTQMKLTTLSFQEM</sequence>